<dbReference type="Proteomes" id="UP000439983">
    <property type="component" value="Unassembled WGS sequence"/>
</dbReference>
<comment type="subcellular location">
    <subcellularLocation>
        <location evidence="5">Cell membrane</location>
        <topology evidence="5">Multi-pass membrane protein</topology>
    </subcellularLocation>
    <subcellularLocation>
        <location evidence="1">Membrane</location>
        <topology evidence="1">Multi-pass membrane protein</topology>
    </subcellularLocation>
</comment>
<evidence type="ECO:0000256" key="2">
    <source>
        <dbReference type="ARBA" id="ARBA00022692"/>
    </source>
</evidence>
<keyword evidence="5" id="KW-1003">Cell membrane</keyword>
<evidence type="ECO:0000256" key="1">
    <source>
        <dbReference type="ARBA" id="ARBA00004141"/>
    </source>
</evidence>
<protein>
    <recommendedName>
        <fullName evidence="5">Probable membrane transporter protein</fullName>
    </recommendedName>
</protein>
<dbReference type="GO" id="GO:0005886">
    <property type="term" value="C:plasma membrane"/>
    <property type="evidence" value="ECO:0007669"/>
    <property type="project" value="UniProtKB-SubCell"/>
</dbReference>
<evidence type="ECO:0000256" key="3">
    <source>
        <dbReference type="ARBA" id="ARBA00022989"/>
    </source>
</evidence>
<dbReference type="EMBL" id="WITC01000120">
    <property type="protein sequence ID" value="MQX18395.1"/>
    <property type="molecule type" value="Genomic_DNA"/>
</dbReference>
<evidence type="ECO:0000256" key="4">
    <source>
        <dbReference type="ARBA" id="ARBA00023136"/>
    </source>
</evidence>
<keyword evidence="4 5" id="KW-0472">Membrane</keyword>
<dbReference type="PANTHER" id="PTHR43701">
    <property type="entry name" value="MEMBRANE TRANSPORTER PROTEIN MJ0441-RELATED"/>
    <property type="match status" value="1"/>
</dbReference>
<organism evidence="6 7">
    <name type="scientific">Sinorhizobium terangae</name>
    <dbReference type="NCBI Taxonomy" id="110322"/>
    <lineage>
        <taxon>Bacteria</taxon>
        <taxon>Pseudomonadati</taxon>
        <taxon>Pseudomonadota</taxon>
        <taxon>Alphaproteobacteria</taxon>
        <taxon>Hyphomicrobiales</taxon>
        <taxon>Rhizobiaceae</taxon>
        <taxon>Sinorhizobium/Ensifer group</taxon>
        <taxon>Sinorhizobium</taxon>
    </lineage>
</organism>
<comment type="caution">
    <text evidence="6">The sequence shown here is derived from an EMBL/GenBank/DDBJ whole genome shotgun (WGS) entry which is preliminary data.</text>
</comment>
<feature type="transmembrane region" description="Helical" evidence="5">
    <location>
        <begin position="251"/>
        <end position="270"/>
    </location>
</feature>
<reference evidence="6 7" key="1">
    <citation type="journal article" date="2013" name="Genome Biol.">
        <title>Comparative genomics of the core and accessory genomes of 48 Sinorhizobium strains comprising five genospecies.</title>
        <authorList>
            <person name="Sugawara M."/>
            <person name="Epstein B."/>
            <person name="Badgley B.D."/>
            <person name="Unno T."/>
            <person name="Xu L."/>
            <person name="Reese J."/>
            <person name="Gyaneshwar P."/>
            <person name="Denny R."/>
            <person name="Mudge J."/>
            <person name="Bharti A.K."/>
            <person name="Farmer A.D."/>
            <person name="May G.D."/>
            <person name="Woodward J.E."/>
            <person name="Medigue C."/>
            <person name="Vallenet D."/>
            <person name="Lajus A."/>
            <person name="Rouy Z."/>
            <person name="Martinez-Vaz B."/>
            <person name="Tiffin P."/>
            <person name="Young N.D."/>
            <person name="Sadowsky M.J."/>
        </authorList>
    </citation>
    <scope>NUCLEOTIDE SEQUENCE [LARGE SCALE GENOMIC DNA]</scope>
    <source>
        <strain evidence="6 7">USDA4894</strain>
    </source>
</reference>
<feature type="transmembrane region" description="Helical" evidence="5">
    <location>
        <begin position="196"/>
        <end position="216"/>
    </location>
</feature>
<keyword evidence="2 5" id="KW-0812">Transmembrane</keyword>
<dbReference type="InterPro" id="IPR002781">
    <property type="entry name" value="TM_pro_TauE-like"/>
</dbReference>
<gene>
    <name evidence="6" type="ORF">GHK62_27790</name>
</gene>
<keyword evidence="3 5" id="KW-1133">Transmembrane helix</keyword>
<dbReference type="InterPro" id="IPR051598">
    <property type="entry name" value="TSUP/Inactive_protease-like"/>
</dbReference>
<keyword evidence="7" id="KW-1185">Reference proteome</keyword>
<name>A0A6N7LNE2_SINTE</name>
<evidence type="ECO:0000313" key="6">
    <source>
        <dbReference type="EMBL" id="MQX18395.1"/>
    </source>
</evidence>
<dbReference type="AlphaFoldDB" id="A0A6N7LNE2"/>
<feature type="transmembrane region" description="Helical" evidence="5">
    <location>
        <begin position="100"/>
        <end position="120"/>
    </location>
</feature>
<dbReference type="PANTHER" id="PTHR43701:SF12">
    <property type="entry name" value="MEMBRANE TRANSPORTER PROTEIN YTNM-RELATED"/>
    <property type="match status" value="1"/>
</dbReference>
<feature type="transmembrane region" description="Helical" evidence="5">
    <location>
        <begin position="20"/>
        <end position="41"/>
    </location>
</feature>
<dbReference type="Pfam" id="PF01925">
    <property type="entry name" value="TauE"/>
    <property type="match status" value="1"/>
</dbReference>
<proteinExistence type="inferred from homology"/>
<evidence type="ECO:0000256" key="5">
    <source>
        <dbReference type="RuleBase" id="RU363041"/>
    </source>
</evidence>
<feature type="transmembrane region" description="Helical" evidence="5">
    <location>
        <begin position="222"/>
        <end position="244"/>
    </location>
</feature>
<accession>A0A6N7LNE2</accession>
<comment type="similarity">
    <text evidence="5">Belongs to the 4-toluene sulfonate uptake permease (TSUP) (TC 2.A.102) family.</text>
</comment>
<evidence type="ECO:0000313" key="7">
    <source>
        <dbReference type="Proteomes" id="UP000439983"/>
    </source>
</evidence>
<sequence>MKPLAPFPSKRRVRPVDAIWSIGASDIFTVHFALYIVLGFVAQLIDGALGQAYGVIVTTALLATGSPPAVASASTHAAEIVTTGLAGGSHIWHRNVDWGLFSRLVPGGVVGGFVGAYVLTQVPEDPVKLLISIYLLAMAVLIARQIYTGGRERDHNMPTAPIGLAGGFFDAVGGGGWGSFVNSTLITRGESARCSIGSASLAEFFVTIAVSTTFVLQLDLGGYVLVVLGLIMGGAVAAPLAGWISKTLPHGVLAAMVGLTVASLAVYNLISVSSELFAAP</sequence>
<feature type="transmembrane region" description="Helical" evidence="5">
    <location>
        <begin position="126"/>
        <end position="147"/>
    </location>
</feature>